<dbReference type="SUPFAM" id="SSF53098">
    <property type="entry name" value="Ribonuclease H-like"/>
    <property type="match status" value="1"/>
</dbReference>
<dbReference type="PANTHER" id="PTHR47723">
    <property type="entry name" value="OS05G0353850 PROTEIN"/>
    <property type="match status" value="1"/>
</dbReference>
<dbReference type="EMBL" id="RXIC02000022">
    <property type="protein sequence ID" value="KAB1215964.1"/>
    <property type="molecule type" value="Genomic_DNA"/>
</dbReference>
<dbReference type="Gene3D" id="3.30.420.10">
    <property type="entry name" value="Ribonuclease H-like superfamily/Ribonuclease H"/>
    <property type="match status" value="1"/>
</dbReference>
<evidence type="ECO:0000313" key="2">
    <source>
        <dbReference type="EMBL" id="KAB1215964.1"/>
    </source>
</evidence>
<accession>A0A6A1VSQ2</accession>
<dbReference type="GO" id="GO:0003676">
    <property type="term" value="F:nucleic acid binding"/>
    <property type="evidence" value="ECO:0007669"/>
    <property type="project" value="InterPro"/>
</dbReference>
<reference evidence="2 3" key="1">
    <citation type="journal article" date="2019" name="Plant Biotechnol. J.">
        <title>The red bayberry genome and genetic basis of sex determination.</title>
        <authorList>
            <person name="Jia H.M."/>
            <person name="Jia H.J."/>
            <person name="Cai Q.L."/>
            <person name="Wang Y."/>
            <person name="Zhao H.B."/>
            <person name="Yang W.F."/>
            <person name="Wang G.Y."/>
            <person name="Li Y.H."/>
            <person name="Zhan D.L."/>
            <person name="Shen Y.T."/>
            <person name="Niu Q.F."/>
            <person name="Chang L."/>
            <person name="Qiu J."/>
            <person name="Zhao L."/>
            <person name="Xie H.B."/>
            <person name="Fu W.Y."/>
            <person name="Jin J."/>
            <person name="Li X.W."/>
            <person name="Jiao Y."/>
            <person name="Zhou C.C."/>
            <person name="Tu T."/>
            <person name="Chai C.Y."/>
            <person name="Gao J.L."/>
            <person name="Fan L.J."/>
            <person name="van de Weg E."/>
            <person name="Wang J.Y."/>
            <person name="Gao Z.S."/>
        </authorList>
    </citation>
    <scope>NUCLEOTIDE SEQUENCE [LARGE SCALE GENOMIC DNA]</scope>
    <source>
        <tissue evidence="2">Leaves</tissue>
    </source>
</reference>
<dbReference type="InterPro" id="IPR053151">
    <property type="entry name" value="RNase_H-like"/>
</dbReference>
<comment type="caution">
    <text evidence="2">The sequence shown here is derived from an EMBL/GenBank/DDBJ whole genome shotgun (WGS) entry which is preliminary data.</text>
</comment>
<name>A0A6A1VSQ2_9ROSI</name>
<dbReference type="Pfam" id="PF13456">
    <property type="entry name" value="RVT_3"/>
    <property type="match status" value="1"/>
</dbReference>
<gene>
    <name evidence="2" type="ORF">CJ030_MR4G023636</name>
</gene>
<dbReference type="InterPro" id="IPR002156">
    <property type="entry name" value="RNaseH_domain"/>
</dbReference>
<sequence length="155" mass="17648">MGDIWRRFAEHSYAWVEVERSGIHCWQPPQLRRLKLNTNVVIRLFGSYIAVSFKDSFSSLCMAYTERFGAIDPLVGEAVALAEATLLAKWHRWNRVVFESDSFVLCDAVSSSAQPQLWAISALISHIRCCLDEFADRRITWVPCRCNAMAHLLAG</sequence>
<dbReference type="AlphaFoldDB" id="A0A6A1VSQ2"/>
<evidence type="ECO:0000259" key="1">
    <source>
        <dbReference type="Pfam" id="PF13456"/>
    </source>
</evidence>
<keyword evidence="3" id="KW-1185">Reference proteome</keyword>
<proteinExistence type="predicted"/>
<dbReference type="InterPro" id="IPR012337">
    <property type="entry name" value="RNaseH-like_sf"/>
</dbReference>
<dbReference type="Proteomes" id="UP000516437">
    <property type="component" value="Chromosome 4"/>
</dbReference>
<dbReference type="InterPro" id="IPR036397">
    <property type="entry name" value="RNaseH_sf"/>
</dbReference>
<dbReference type="InterPro" id="IPR044730">
    <property type="entry name" value="RNase_H-like_dom_plant"/>
</dbReference>
<protein>
    <recommendedName>
        <fullName evidence="1">RNase H type-1 domain-containing protein</fullName>
    </recommendedName>
</protein>
<evidence type="ECO:0000313" key="3">
    <source>
        <dbReference type="Proteomes" id="UP000516437"/>
    </source>
</evidence>
<organism evidence="2 3">
    <name type="scientific">Morella rubra</name>
    <name type="common">Chinese bayberry</name>
    <dbReference type="NCBI Taxonomy" id="262757"/>
    <lineage>
        <taxon>Eukaryota</taxon>
        <taxon>Viridiplantae</taxon>
        <taxon>Streptophyta</taxon>
        <taxon>Embryophyta</taxon>
        <taxon>Tracheophyta</taxon>
        <taxon>Spermatophyta</taxon>
        <taxon>Magnoliopsida</taxon>
        <taxon>eudicotyledons</taxon>
        <taxon>Gunneridae</taxon>
        <taxon>Pentapetalae</taxon>
        <taxon>rosids</taxon>
        <taxon>fabids</taxon>
        <taxon>Fagales</taxon>
        <taxon>Myricaceae</taxon>
        <taxon>Morella</taxon>
    </lineage>
</organism>
<dbReference type="OrthoDB" id="1906820at2759"/>
<dbReference type="CDD" id="cd06222">
    <property type="entry name" value="RNase_H_like"/>
    <property type="match status" value="1"/>
</dbReference>
<dbReference type="GO" id="GO:0004523">
    <property type="term" value="F:RNA-DNA hybrid ribonuclease activity"/>
    <property type="evidence" value="ECO:0007669"/>
    <property type="project" value="InterPro"/>
</dbReference>
<dbReference type="PANTHER" id="PTHR47723:SF19">
    <property type="entry name" value="POLYNUCLEOTIDYL TRANSFERASE, RIBONUCLEASE H-LIKE SUPERFAMILY PROTEIN"/>
    <property type="match status" value="1"/>
</dbReference>
<feature type="domain" description="RNase H type-1" evidence="1">
    <location>
        <begin position="60"/>
        <end position="154"/>
    </location>
</feature>